<dbReference type="OrthoDB" id="3665050at2"/>
<name>A0A563F008_9PSEU</name>
<dbReference type="SUPFAM" id="SSF46894">
    <property type="entry name" value="C-terminal effector domain of the bipartite response regulators"/>
    <property type="match status" value="1"/>
</dbReference>
<protein>
    <submittedName>
        <fullName evidence="3">LuxR family transcriptional regulator</fullName>
    </submittedName>
</protein>
<dbReference type="InterPro" id="IPR011990">
    <property type="entry name" value="TPR-like_helical_dom_sf"/>
</dbReference>
<dbReference type="SUPFAM" id="SSF52540">
    <property type="entry name" value="P-loop containing nucleoside triphosphate hydrolases"/>
    <property type="match status" value="1"/>
</dbReference>
<dbReference type="Gene3D" id="3.40.50.300">
    <property type="entry name" value="P-loop containing nucleotide triphosphate hydrolases"/>
    <property type="match status" value="1"/>
</dbReference>
<dbReference type="AlphaFoldDB" id="A0A563F008"/>
<dbReference type="Gene3D" id="1.10.10.10">
    <property type="entry name" value="Winged helix-like DNA-binding domain superfamily/Winged helix DNA-binding domain"/>
    <property type="match status" value="1"/>
</dbReference>
<feature type="domain" description="HTH luxR-type" evidence="2">
    <location>
        <begin position="703"/>
        <end position="768"/>
    </location>
</feature>
<reference evidence="3 4" key="1">
    <citation type="submission" date="2019-07" db="EMBL/GenBank/DDBJ databases">
        <title>Lentzea xizangensis sp. nov., isolated from Qinghai-Tibetan Plateau Soils.</title>
        <authorList>
            <person name="Huang J."/>
        </authorList>
    </citation>
    <scope>NUCLEOTIDE SEQUENCE [LARGE SCALE GENOMIC DNA]</scope>
    <source>
        <strain evidence="3 4">FXJ1.1311</strain>
    </source>
</reference>
<dbReference type="SUPFAM" id="SSF48452">
    <property type="entry name" value="TPR-like"/>
    <property type="match status" value="1"/>
</dbReference>
<feature type="region of interest" description="Disordered" evidence="1">
    <location>
        <begin position="1"/>
        <end position="24"/>
    </location>
</feature>
<keyword evidence="4" id="KW-1185">Reference proteome</keyword>
<dbReference type="Gene3D" id="1.25.40.10">
    <property type="entry name" value="Tetratricopeptide repeat domain"/>
    <property type="match status" value="1"/>
</dbReference>
<dbReference type="Pfam" id="PF00196">
    <property type="entry name" value="GerE"/>
    <property type="match status" value="1"/>
</dbReference>
<dbReference type="Proteomes" id="UP000316639">
    <property type="component" value="Unassembled WGS sequence"/>
</dbReference>
<feature type="compositionally biased region" description="Basic and acidic residues" evidence="1">
    <location>
        <begin position="1"/>
        <end position="10"/>
    </location>
</feature>
<dbReference type="PRINTS" id="PR00038">
    <property type="entry name" value="HTHLUXR"/>
</dbReference>
<dbReference type="GO" id="GO:0006355">
    <property type="term" value="P:regulation of DNA-templated transcription"/>
    <property type="evidence" value="ECO:0007669"/>
    <property type="project" value="InterPro"/>
</dbReference>
<dbReference type="PANTHER" id="PTHR47691:SF3">
    <property type="entry name" value="HTH-TYPE TRANSCRIPTIONAL REGULATOR RV0890C-RELATED"/>
    <property type="match status" value="1"/>
</dbReference>
<dbReference type="PRINTS" id="PR00364">
    <property type="entry name" value="DISEASERSIST"/>
</dbReference>
<evidence type="ECO:0000256" key="1">
    <source>
        <dbReference type="SAM" id="MobiDB-lite"/>
    </source>
</evidence>
<dbReference type="GO" id="GO:0003677">
    <property type="term" value="F:DNA binding"/>
    <property type="evidence" value="ECO:0007669"/>
    <property type="project" value="InterPro"/>
</dbReference>
<proteinExistence type="predicted"/>
<dbReference type="InterPro" id="IPR000792">
    <property type="entry name" value="Tscrpt_reg_LuxR_C"/>
</dbReference>
<dbReference type="SMART" id="SM00421">
    <property type="entry name" value="HTH_LUXR"/>
    <property type="match status" value="1"/>
</dbReference>
<dbReference type="InterPro" id="IPR027417">
    <property type="entry name" value="P-loop_NTPase"/>
</dbReference>
<dbReference type="PANTHER" id="PTHR47691">
    <property type="entry name" value="REGULATOR-RELATED"/>
    <property type="match status" value="1"/>
</dbReference>
<evidence type="ECO:0000313" key="4">
    <source>
        <dbReference type="Proteomes" id="UP000316639"/>
    </source>
</evidence>
<dbReference type="InterPro" id="IPR049945">
    <property type="entry name" value="AAA_22"/>
</dbReference>
<comment type="caution">
    <text evidence="3">The sequence shown here is derived from an EMBL/GenBank/DDBJ whole genome shotgun (WGS) entry which is preliminary data.</text>
</comment>
<dbReference type="Pfam" id="PF13401">
    <property type="entry name" value="AAA_22"/>
    <property type="match status" value="1"/>
</dbReference>
<dbReference type="CDD" id="cd06170">
    <property type="entry name" value="LuxR_C_like"/>
    <property type="match status" value="1"/>
</dbReference>
<evidence type="ECO:0000259" key="2">
    <source>
        <dbReference type="PROSITE" id="PS50043"/>
    </source>
</evidence>
<organism evidence="3 4">
    <name type="scientific">Lentzea tibetensis</name>
    <dbReference type="NCBI Taxonomy" id="2591470"/>
    <lineage>
        <taxon>Bacteria</taxon>
        <taxon>Bacillati</taxon>
        <taxon>Actinomycetota</taxon>
        <taxon>Actinomycetes</taxon>
        <taxon>Pseudonocardiales</taxon>
        <taxon>Pseudonocardiaceae</taxon>
        <taxon>Lentzea</taxon>
    </lineage>
</organism>
<dbReference type="InterPro" id="IPR016032">
    <property type="entry name" value="Sig_transdc_resp-reg_C-effctor"/>
</dbReference>
<evidence type="ECO:0000313" key="3">
    <source>
        <dbReference type="EMBL" id="TWP52694.1"/>
    </source>
</evidence>
<accession>A0A563F008</accession>
<gene>
    <name evidence="3" type="ORF">FKR81_10375</name>
</gene>
<sequence>MAAHDSDRPSHQAPVMSGRGNLPAETTTFVGRETLLAETGGRLRQARLVTLTGTGGVGKTRAAVQLGRQARDAGVYRHGVWMVSLAGLKDPGLLARTVAQSLDIVDNSREAGLAHLIESLRDKHLLLILDNCEHLLAAAQHLVHDLLRACDGLTVLTTSRERIGTYGEHIVRVPPLGVTEGEAVRLFLDRAGATGAELDDSQLGEITELCHLLDGLPLAIELAAARLGELSLTDILEQLVDRRFSLLVGGDDMGLPHHQTLQRAFEWSAAHCSPGEKLLWSRLSVFPANFSRAAAEAVCTGEGIDREDVLDLLTGLVRKSILIAEPSPVSRRTRYRMLETVAQFGARMLAPDERVPVRQAHADHYRDLIAEAARDWFSPHEVRWMGTLREEWQNIRVAIAFYLSQPAQVEFAAQLAIDVGRTRFATFAGLLGQTLDLLENAYRAQPSAAILAHRAWILLVQGDAEAAAPHLRQARILAPHDPQLLYTEAAHQFLAEENPVRAKGCVATFRVVLDQLIADGDTPGDAHMVELFYAMSACFLGDRDTADRSTRGLLTSVEEHHAEWSGSWALWTRGLFELLHGEPHQAYLLAQQALATQHDIGDTWGPAFNLWLLACATAELGAHQRAARLFGGHWSQERTSRIRFAGLRPWARVREKIDRRIRQALGDDEYTAELARGAALRPEQVLALALEPLPAAERKPSGKQALPGGLTKQEYTIAGLVADGLTSKQIGERLFISPRTADRHVVNIRAKLGLPNRLALAAWHHEQIRRFERGGIDPGPVERALDAALEGGDMMAPALYDEYVRVERDRYRGP</sequence>
<dbReference type="InterPro" id="IPR036388">
    <property type="entry name" value="WH-like_DNA-bd_sf"/>
</dbReference>
<dbReference type="PROSITE" id="PS50043">
    <property type="entry name" value="HTH_LUXR_2"/>
    <property type="match status" value="1"/>
</dbReference>
<dbReference type="GO" id="GO:0016887">
    <property type="term" value="F:ATP hydrolysis activity"/>
    <property type="evidence" value="ECO:0007669"/>
    <property type="project" value="InterPro"/>
</dbReference>
<dbReference type="EMBL" id="VOBR01000005">
    <property type="protein sequence ID" value="TWP52694.1"/>
    <property type="molecule type" value="Genomic_DNA"/>
</dbReference>